<dbReference type="EMBL" id="JAFIRA010000033">
    <property type="protein sequence ID" value="MCJ2543666.1"/>
    <property type="molecule type" value="Genomic_DNA"/>
</dbReference>
<proteinExistence type="predicted"/>
<dbReference type="InterPro" id="IPR027268">
    <property type="entry name" value="Peptidase_M4/M1_CTD_sf"/>
</dbReference>
<dbReference type="InterPro" id="IPR007963">
    <property type="entry name" value="Peptidase_M61_catalytic"/>
</dbReference>
<reference evidence="2" key="1">
    <citation type="submission" date="2021-02" db="EMBL/GenBank/DDBJ databases">
        <title>The CRISPR/cas machinery reduction and long-range gene transfer in the hot spring cyanobacterium Synechococcus.</title>
        <authorList>
            <person name="Dvorak P."/>
            <person name="Jahodarova E."/>
            <person name="Hasler P."/>
            <person name="Poulickova A."/>
        </authorList>
    </citation>
    <scope>NUCLEOTIDE SEQUENCE</scope>
    <source>
        <strain evidence="2">Rupite</strain>
    </source>
</reference>
<dbReference type="SUPFAM" id="SSF50156">
    <property type="entry name" value="PDZ domain-like"/>
    <property type="match status" value="1"/>
</dbReference>
<dbReference type="Gene3D" id="2.30.42.10">
    <property type="match status" value="1"/>
</dbReference>
<dbReference type="Proteomes" id="UP000830835">
    <property type="component" value="Unassembled WGS sequence"/>
</dbReference>
<name>A0ABT0CD02_THEVL</name>
<accession>A0ABT0CD02</accession>
<dbReference type="PROSITE" id="PS50106">
    <property type="entry name" value="PDZ"/>
    <property type="match status" value="1"/>
</dbReference>
<feature type="domain" description="PDZ" evidence="1">
    <location>
        <begin position="482"/>
        <end position="530"/>
    </location>
</feature>
<dbReference type="SUPFAM" id="SSF55486">
    <property type="entry name" value="Metalloproteases ('zincins'), catalytic domain"/>
    <property type="match status" value="1"/>
</dbReference>
<dbReference type="InterPro" id="IPR001478">
    <property type="entry name" value="PDZ"/>
</dbReference>
<comment type="caution">
    <text evidence="2">The sequence shown here is derived from an EMBL/GenBank/DDBJ whole genome shotgun (WGS) entry which is preliminary data.</text>
</comment>
<evidence type="ECO:0000259" key="1">
    <source>
        <dbReference type="PROSITE" id="PS50106"/>
    </source>
</evidence>
<gene>
    <name evidence="2" type="ORF">JX360_12240</name>
</gene>
<keyword evidence="3" id="KW-1185">Reference proteome</keyword>
<organism evidence="2 3">
    <name type="scientific">Thermostichus vulcanus str. 'Rupite'</name>
    <dbReference type="NCBI Taxonomy" id="2813851"/>
    <lineage>
        <taxon>Bacteria</taxon>
        <taxon>Bacillati</taxon>
        <taxon>Cyanobacteriota</taxon>
        <taxon>Cyanophyceae</taxon>
        <taxon>Thermostichales</taxon>
        <taxon>Thermostichaceae</taxon>
        <taxon>Thermostichus</taxon>
    </lineage>
</organism>
<dbReference type="PIRSF" id="PIRSF016493">
    <property type="entry name" value="Glycyl_aminpptds"/>
    <property type="match status" value="1"/>
</dbReference>
<sequence>MVISEAVVAAPLQLSRQHFTVRMPEPANHLFEVELQIREVQPEVPLLLRMPVWTPGSYLVREYARHLQDFQVEDEEGIPLPWRKVNKNTWQVQPRSDHTQTVTIRYRVYAYELTVRTNHLDLTHGYFNGAALFLYVPGREQEPHLLTVIPPKPDWRIATSLRPCQVTGGSEGAVPGQSFVAADYDELVDSPVEVGLHRLETFEVEGIPHYFVVWGEGNLDLARAVADTRQIVATAARFFGGLPYDRYWFIVHLSAAGFGGLEHKYSTTLNYSRLDFHQPESYRRFLSLVAHEFFHTWNVKRLRPLALERFDYNQENYLECLWFCEGATSYYESILLRRAGLLSPTDFLKTLAEQIGRLQRIPGRAVQSLTESSFDTWIKLYRPHENSLNSQVSYYLKGALVCWLLDLQIRHRSGGQGSLDTAMQDLWQQFGKVEKGYSERQLRETFERAAGADLSEFFRAYVDGTEELDYNTELQPFGLGLKTAFSHPNPSPYLGLNFNGEGNRISSVDMGSPAQQVGIWAGDELVAVEGFKVSATQLPDRLRAYQPHQVICLSVFQAEQLKHFWIPLDPPRPDVYSLEALPNLTPEQQRLQREWLGALLGP</sequence>
<dbReference type="Gene3D" id="2.60.40.3650">
    <property type="match status" value="1"/>
</dbReference>
<dbReference type="RefSeq" id="WP_244351319.1">
    <property type="nucleotide sequence ID" value="NZ_JAFIRA010000033.1"/>
</dbReference>
<dbReference type="InterPro" id="IPR024191">
    <property type="entry name" value="Peptidase_M61"/>
</dbReference>
<dbReference type="InterPro" id="IPR036034">
    <property type="entry name" value="PDZ_sf"/>
</dbReference>
<dbReference type="InterPro" id="IPR040756">
    <property type="entry name" value="Peptidase_M61_N"/>
</dbReference>
<evidence type="ECO:0000313" key="3">
    <source>
        <dbReference type="Proteomes" id="UP000830835"/>
    </source>
</evidence>
<dbReference type="SMART" id="SM00228">
    <property type="entry name" value="PDZ"/>
    <property type="match status" value="1"/>
</dbReference>
<dbReference type="Pfam" id="PF17899">
    <property type="entry name" value="Peptidase_M61_N"/>
    <property type="match status" value="1"/>
</dbReference>
<evidence type="ECO:0000313" key="2">
    <source>
        <dbReference type="EMBL" id="MCJ2543666.1"/>
    </source>
</evidence>
<dbReference type="Pfam" id="PF05299">
    <property type="entry name" value="Peptidase_M61"/>
    <property type="match status" value="1"/>
</dbReference>
<dbReference type="Gene3D" id="1.10.390.10">
    <property type="entry name" value="Neutral Protease Domain 2"/>
    <property type="match status" value="1"/>
</dbReference>
<protein>
    <submittedName>
        <fullName evidence="2">M61 family metallopeptidase</fullName>
    </submittedName>
</protein>